<dbReference type="AlphaFoldDB" id="A0A6A6CK95"/>
<reference evidence="2" key="1">
    <citation type="journal article" date="2020" name="Stud. Mycol.">
        <title>101 Dothideomycetes genomes: a test case for predicting lifestyles and emergence of pathogens.</title>
        <authorList>
            <person name="Haridas S."/>
            <person name="Albert R."/>
            <person name="Binder M."/>
            <person name="Bloem J."/>
            <person name="Labutti K."/>
            <person name="Salamov A."/>
            <person name="Andreopoulos B."/>
            <person name="Baker S."/>
            <person name="Barry K."/>
            <person name="Bills G."/>
            <person name="Bluhm B."/>
            <person name="Cannon C."/>
            <person name="Castanera R."/>
            <person name="Culley D."/>
            <person name="Daum C."/>
            <person name="Ezra D."/>
            <person name="Gonzalez J."/>
            <person name="Henrissat B."/>
            <person name="Kuo A."/>
            <person name="Liang C."/>
            <person name="Lipzen A."/>
            <person name="Lutzoni F."/>
            <person name="Magnuson J."/>
            <person name="Mondo S."/>
            <person name="Nolan M."/>
            <person name="Ohm R."/>
            <person name="Pangilinan J."/>
            <person name="Park H.-J."/>
            <person name="Ramirez L."/>
            <person name="Alfaro M."/>
            <person name="Sun H."/>
            <person name="Tritt A."/>
            <person name="Yoshinaga Y."/>
            <person name="Zwiers L.-H."/>
            <person name="Turgeon B."/>
            <person name="Goodwin S."/>
            <person name="Spatafora J."/>
            <person name="Crous P."/>
            <person name="Grigoriev I."/>
        </authorList>
    </citation>
    <scope>NUCLEOTIDE SEQUENCE</scope>
    <source>
        <strain evidence="2">ATCC 36951</strain>
    </source>
</reference>
<dbReference type="RefSeq" id="XP_033667517.1">
    <property type="nucleotide sequence ID" value="XM_033812873.1"/>
</dbReference>
<evidence type="ECO:0000313" key="3">
    <source>
        <dbReference type="Proteomes" id="UP000799537"/>
    </source>
</evidence>
<dbReference type="EMBL" id="ML993596">
    <property type="protein sequence ID" value="KAF2166628.1"/>
    <property type="molecule type" value="Genomic_DNA"/>
</dbReference>
<protein>
    <submittedName>
        <fullName evidence="2">Uncharacterized protein</fullName>
    </submittedName>
</protein>
<accession>A0A6A6CK95</accession>
<feature type="region of interest" description="Disordered" evidence="1">
    <location>
        <begin position="1"/>
        <end position="20"/>
    </location>
</feature>
<keyword evidence="3" id="KW-1185">Reference proteome</keyword>
<evidence type="ECO:0000256" key="1">
    <source>
        <dbReference type="SAM" id="MobiDB-lite"/>
    </source>
</evidence>
<evidence type="ECO:0000313" key="2">
    <source>
        <dbReference type="EMBL" id="KAF2166628.1"/>
    </source>
</evidence>
<feature type="compositionally biased region" description="Polar residues" evidence="1">
    <location>
        <begin position="9"/>
        <end position="19"/>
    </location>
</feature>
<sequence>MADEKQVVVETTPSGQTTISDEKIVVQTGDEPVQTPVVKSFSVFRVADDIREVRDSTTGKLSYKVGLEIKNHILRPKEHMVTLTPKSGDKASSSASAKVNAKSGDIQISSGAETPWQPLERQDIKHTFSAVGRQLLWEPSSMGIDLGQFKLLDANTQQSLAVWKTEVSIPGQSAKIDFFSTTDPHAEALSLAAIFGILESMHIAANRDDDHGGGSRKFAGVDPGNSMDMGAGAGML</sequence>
<dbReference type="Proteomes" id="UP000799537">
    <property type="component" value="Unassembled WGS sequence"/>
</dbReference>
<proteinExistence type="predicted"/>
<name>A0A6A6CK95_ZASCE</name>
<dbReference type="GeneID" id="54566145"/>
<organism evidence="2 3">
    <name type="scientific">Zasmidium cellare ATCC 36951</name>
    <dbReference type="NCBI Taxonomy" id="1080233"/>
    <lineage>
        <taxon>Eukaryota</taxon>
        <taxon>Fungi</taxon>
        <taxon>Dikarya</taxon>
        <taxon>Ascomycota</taxon>
        <taxon>Pezizomycotina</taxon>
        <taxon>Dothideomycetes</taxon>
        <taxon>Dothideomycetidae</taxon>
        <taxon>Mycosphaerellales</taxon>
        <taxon>Mycosphaerellaceae</taxon>
        <taxon>Zasmidium</taxon>
    </lineage>
</organism>
<gene>
    <name evidence="2" type="ORF">M409DRAFT_54956</name>
</gene>